<dbReference type="EC" id="4.2.1.17" evidence="1"/>
<evidence type="ECO:0000313" key="1">
    <source>
        <dbReference type="EMBL" id="VAV96481.1"/>
    </source>
</evidence>
<dbReference type="EMBL" id="UOEF01000231">
    <property type="protein sequence ID" value="VAV96481.1"/>
    <property type="molecule type" value="Genomic_DNA"/>
</dbReference>
<keyword evidence="1" id="KW-0456">Lyase</keyword>
<dbReference type="SUPFAM" id="SSF52096">
    <property type="entry name" value="ClpP/crotonase"/>
    <property type="match status" value="1"/>
</dbReference>
<sequence>MTDYEMIKLDVADNVATITLNRPERLNACPPEMADEIGKAADDAVEQGARAILMTGEGRAFCSGADLAGGRDRSSGLGGDAAKASLDEHYNPLMKKLAGLPVPLVTAVNGPAAGVGCSIALAGDFVFAGKSAYFLQAFVNIGLVPDGGASWMLPRLIGKARAMEMMMLGERISAEKALDWGMIYKIVDDAVLVDEAHALALRLAKGPTLALGEMRRTIFDNLERDYGDALDAEAVSQRAAGNSGDAMIGAIAFLKKEKPEFTGK</sequence>
<accession>A0A3B0RZM0</accession>
<dbReference type="PANTHER" id="PTHR43459:SF1">
    <property type="entry name" value="EG:BACN32G11.4 PROTEIN"/>
    <property type="match status" value="1"/>
</dbReference>
<reference evidence="1" key="1">
    <citation type="submission" date="2018-06" db="EMBL/GenBank/DDBJ databases">
        <authorList>
            <person name="Zhirakovskaya E."/>
        </authorList>
    </citation>
    <scope>NUCLEOTIDE SEQUENCE</scope>
</reference>
<dbReference type="InterPro" id="IPR001753">
    <property type="entry name" value="Enoyl-CoA_hydra/iso"/>
</dbReference>
<dbReference type="InterPro" id="IPR029045">
    <property type="entry name" value="ClpP/crotonase-like_dom_sf"/>
</dbReference>
<dbReference type="AlphaFoldDB" id="A0A3B0RZM0"/>
<dbReference type="Gene3D" id="3.90.226.10">
    <property type="entry name" value="2-enoyl-CoA Hydratase, Chain A, domain 1"/>
    <property type="match status" value="1"/>
</dbReference>
<organism evidence="1">
    <name type="scientific">hydrothermal vent metagenome</name>
    <dbReference type="NCBI Taxonomy" id="652676"/>
    <lineage>
        <taxon>unclassified sequences</taxon>
        <taxon>metagenomes</taxon>
        <taxon>ecological metagenomes</taxon>
    </lineage>
</organism>
<protein>
    <submittedName>
        <fullName evidence="1">Enoyl-CoA hydratase</fullName>
        <ecNumber evidence="1">4.2.1.17</ecNumber>
    </submittedName>
</protein>
<dbReference type="PANTHER" id="PTHR43459">
    <property type="entry name" value="ENOYL-COA HYDRATASE"/>
    <property type="match status" value="1"/>
</dbReference>
<dbReference type="GO" id="GO:0004300">
    <property type="term" value="F:enoyl-CoA hydratase activity"/>
    <property type="evidence" value="ECO:0007669"/>
    <property type="project" value="UniProtKB-EC"/>
</dbReference>
<name>A0A3B0RZM0_9ZZZZ</name>
<gene>
    <name evidence="1" type="ORF">MNBD_ALPHA04-834</name>
</gene>
<dbReference type="Pfam" id="PF00378">
    <property type="entry name" value="ECH_1"/>
    <property type="match status" value="1"/>
</dbReference>
<dbReference type="InterPro" id="IPR014748">
    <property type="entry name" value="Enoyl-CoA_hydra_C"/>
</dbReference>
<proteinExistence type="predicted"/>
<dbReference type="CDD" id="cd06558">
    <property type="entry name" value="crotonase-like"/>
    <property type="match status" value="1"/>
</dbReference>
<dbReference type="Gene3D" id="1.10.12.10">
    <property type="entry name" value="Lyase 2-enoyl-coa Hydratase, Chain A, domain 2"/>
    <property type="match status" value="1"/>
</dbReference>